<gene>
    <name evidence="3" type="ORF">KHLLAP_LOCUS11295</name>
</gene>
<feature type="chain" id="PRO_5042477579" evidence="2">
    <location>
        <begin position="32"/>
        <end position="321"/>
    </location>
</feature>
<dbReference type="AlphaFoldDB" id="A0AAI8VTJ8"/>
<feature type="region of interest" description="Disordered" evidence="1">
    <location>
        <begin position="219"/>
        <end position="267"/>
    </location>
</feature>
<feature type="compositionally biased region" description="Pro residues" evidence="1">
    <location>
        <begin position="36"/>
        <end position="45"/>
    </location>
</feature>
<feature type="compositionally biased region" description="Low complexity" evidence="1">
    <location>
        <begin position="22"/>
        <end position="35"/>
    </location>
</feature>
<feature type="compositionally biased region" description="Low complexity" evidence="1">
    <location>
        <begin position="46"/>
        <end position="61"/>
    </location>
</feature>
<evidence type="ECO:0000313" key="4">
    <source>
        <dbReference type="Proteomes" id="UP001295740"/>
    </source>
</evidence>
<reference evidence="3" key="1">
    <citation type="submission" date="2023-10" db="EMBL/GenBank/DDBJ databases">
        <authorList>
            <person name="Hackl T."/>
        </authorList>
    </citation>
    <scope>NUCLEOTIDE SEQUENCE</scope>
</reference>
<feature type="region of interest" description="Disordered" evidence="1">
    <location>
        <begin position="108"/>
        <end position="133"/>
    </location>
</feature>
<evidence type="ECO:0000256" key="2">
    <source>
        <dbReference type="SAM" id="SignalP"/>
    </source>
</evidence>
<keyword evidence="2" id="KW-0732">Signal</keyword>
<evidence type="ECO:0000313" key="3">
    <source>
        <dbReference type="EMBL" id="CAJ2510827.1"/>
    </source>
</evidence>
<comment type="caution">
    <text evidence="3">The sequence shown here is derived from an EMBL/GenBank/DDBJ whole genome shotgun (WGS) entry which is preliminary data.</text>
</comment>
<organism evidence="3 4">
    <name type="scientific">Anthostomella pinea</name>
    <dbReference type="NCBI Taxonomy" id="933095"/>
    <lineage>
        <taxon>Eukaryota</taxon>
        <taxon>Fungi</taxon>
        <taxon>Dikarya</taxon>
        <taxon>Ascomycota</taxon>
        <taxon>Pezizomycotina</taxon>
        <taxon>Sordariomycetes</taxon>
        <taxon>Xylariomycetidae</taxon>
        <taxon>Xylariales</taxon>
        <taxon>Xylariaceae</taxon>
        <taxon>Anthostomella</taxon>
    </lineage>
</organism>
<keyword evidence="4" id="KW-1185">Reference proteome</keyword>
<dbReference type="Proteomes" id="UP001295740">
    <property type="component" value="Unassembled WGS sequence"/>
</dbReference>
<feature type="compositionally biased region" description="Low complexity" evidence="1">
    <location>
        <begin position="219"/>
        <end position="231"/>
    </location>
</feature>
<evidence type="ECO:0000256" key="1">
    <source>
        <dbReference type="SAM" id="MobiDB-lite"/>
    </source>
</evidence>
<sequence length="321" mass="34128">MASTLPPPRTLLTSLFTTLTSTPTIAPPAQAQTQPQPQPRPPGPHPSTTTTTTSKTNTVTTNPLKVLPPAYRPLLTTLHVLYPSTLLPALDLLDRRLVTHIIIQDGNAPTAERPGAEQDPKAKARPPPTKRPGAAAAYHLVRSAQPQQQLRANRPNPNAAVARGAVYVVRLQAWNCTCAAFAFCAFPREDNTNTYLSHNNDHGMDVDMNLNSYDIAPASASASASTSTSAPVPNRQHNQPVRRTGRTSGPEDGGSKQDEDEGWEFGGLSIDGTDGSGIASVPCCKHLLACVLAERWSALLGGHVDERVVGREEAAGLVGDV</sequence>
<feature type="signal peptide" evidence="2">
    <location>
        <begin position="1"/>
        <end position="31"/>
    </location>
</feature>
<name>A0AAI8VTJ8_9PEZI</name>
<protein>
    <submittedName>
        <fullName evidence="3">Uu.00g064520.m01.CDS01</fullName>
    </submittedName>
</protein>
<dbReference type="EMBL" id="CAUWAG010000018">
    <property type="protein sequence ID" value="CAJ2510827.1"/>
    <property type="molecule type" value="Genomic_DNA"/>
</dbReference>
<feature type="region of interest" description="Disordered" evidence="1">
    <location>
        <begin position="22"/>
        <end position="65"/>
    </location>
</feature>
<accession>A0AAI8VTJ8</accession>
<proteinExistence type="predicted"/>